<gene>
    <name evidence="2" type="ORF">ODALV1_LOCUS3546</name>
</gene>
<reference evidence="2 3" key="1">
    <citation type="submission" date="2024-08" db="EMBL/GenBank/DDBJ databases">
        <authorList>
            <person name="Cucini C."/>
            <person name="Frati F."/>
        </authorList>
    </citation>
    <scope>NUCLEOTIDE SEQUENCE [LARGE SCALE GENOMIC DNA]</scope>
</reference>
<feature type="region of interest" description="Disordered" evidence="1">
    <location>
        <begin position="238"/>
        <end position="339"/>
    </location>
</feature>
<evidence type="ECO:0000313" key="3">
    <source>
        <dbReference type="Proteomes" id="UP001642540"/>
    </source>
</evidence>
<evidence type="ECO:0000256" key="1">
    <source>
        <dbReference type="SAM" id="MobiDB-lite"/>
    </source>
</evidence>
<dbReference type="Proteomes" id="UP001642540">
    <property type="component" value="Unassembled WGS sequence"/>
</dbReference>
<evidence type="ECO:0000313" key="2">
    <source>
        <dbReference type="EMBL" id="CAL8076657.1"/>
    </source>
</evidence>
<protein>
    <submittedName>
        <fullName evidence="2">Uncharacterized protein</fullName>
    </submittedName>
</protein>
<feature type="compositionally biased region" description="Polar residues" evidence="1">
    <location>
        <begin position="317"/>
        <end position="328"/>
    </location>
</feature>
<sequence>MDKETQNQNLMDIDCPPNNSSILSNTQVTTGAASILASENLNINTPTVIVPIPQSTTENLLKQFLVNAGGINETMNEVKKISEQQDRIESSYKQSVVNNSKEIEYLKEENRIFRKRLEKLEFLEYEIELLHQVEIDTVFRVGKYREGSNRPIRLRFITHRDRNTVFEARGSLSELLSLKEDQPFSLRRDHAILRRKKQELIDSEIPYEINWTTKSITAATSQTLQSVNPMEQQTSIPQVLLDGAPTNGPNTTTSRPRMFEFSAGNTSKQAGRPAYAHASGSHQNHRDQRQLHFTDASASKNQGQPPIKRRGTKKQYETNPNFLGSRSLRSAGVPPINKL</sequence>
<keyword evidence="3" id="KW-1185">Reference proteome</keyword>
<proteinExistence type="predicted"/>
<name>A0ABP1PZJ3_9HEXA</name>
<accession>A0ABP1PZJ3</accession>
<organism evidence="2 3">
    <name type="scientific">Orchesella dallaii</name>
    <dbReference type="NCBI Taxonomy" id="48710"/>
    <lineage>
        <taxon>Eukaryota</taxon>
        <taxon>Metazoa</taxon>
        <taxon>Ecdysozoa</taxon>
        <taxon>Arthropoda</taxon>
        <taxon>Hexapoda</taxon>
        <taxon>Collembola</taxon>
        <taxon>Entomobryomorpha</taxon>
        <taxon>Entomobryoidea</taxon>
        <taxon>Orchesellidae</taxon>
        <taxon>Orchesellinae</taxon>
        <taxon>Orchesella</taxon>
    </lineage>
</organism>
<comment type="caution">
    <text evidence="2">The sequence shown here is derived from an EMBL/GenBank/DDBJ whole genome shotgun (WGS) entry which is preliminary data.</text>
</comment>
<dbReference type="EMBL" id="CAXLJM020000012">
    <property type="protein sequence ID" value="CAL8076657.1"/>
    <property type="molecule type" value="Genomic_DNA"/>
</dbReference>